<keyword evidence="1" id="KW-0479">Metal-binding</keyword>
<dbReference type="PROSITE" id="PS01360">
    <property type="entry name" value="ZF_MYND_1"/>
    <property type="match status" value="1"/>
</dbReference>
<evidence type="ECO:0000256" key="3">
    <source>
        <dbReference type="ARBA" id="ARBA00022833"/>
    </source>
</evidence>
<evidence type="ECO:0000256" key="1">
    <source>
        <dbReference type="ARBA" id="ARBA00022723"/>
    </source>
</evidence>
<keyword evidence="7" id="KW-1185">Reference proteome</keyword>
<dbReference type="InterPro" id="IPR027974">
    <property type="entry name" value="DUF4470"/>
</dbReference>
<dbReference type="Pfam" id="PF01753">
    <property type="entry name" value="zf-MYND"/>
    <property type="match status" value="1"/>
</dbReference>
<dbReference type="InterPro" id="IPR002893">
    <property type="entry name" value="Znf_MYND"/>
</dbReference>
<dbReference type="PROSITE" id="PS50865">
    <property type="entry name" value="ZF_MYND_2"/>
    <property type="match status" value="2"/>
</dbReference>
<proteinExistence type="predicted"/>
<feature type="domain" description="MYND-type" evidence="5">
    <location>
        <begin position="7"/>
        <end position="43"/>
    </location>
</feature>
<evidence type="ECO:0000256" key="2">
    <source>
        <dbReference type="ARBA" id="ARBA00022771"/>
    </source>
</evidence>
<dbReference type="Pfam" id="PF14737">
    <property type="entry name" value="DUF4470"/>
    <property type="match status" value="1"/>
</dbReference>
<dbReference type="SUPFAM" id="SSF144232">
    <property type="entry name" value="HIT/MYND zinc finger-like"/>
    <property type="match status" value="2"/>
</dbReference>
<evidence type="ECO:0000259" key="5">
    <source>
        <dbReference type="PROSITE" id="PS50865"/>
    </source>
</evidence>
<keyword evidence="3" id="KW-0862">Zinc</keyword>
<protein>
    <recommendedName>
        <fullName evidence="5">MYND-type domain-containing protein</fullName>
    </recommendedName>
</protein>
<sequence length="351" mass="40643">MNRARYCWRCEAPCKQMCSRCGVAFYCSKVCQKQDKWRHEPNCDDALLKTECSSCGVEREGMMKCSSCLEVYYCNVECQRKHWARHRSSCDETVEKTIQLVKRIKSFLDMRKRNTGLPVTYYWGNTPAVDLINLSMNEGEEYSSPLALLLCGVGDPRNVLMTIASLPDAYKQQVTFVLNDICACTLARMVLLLYMLYKAEKLSKNQVKFQFLLADVQNIESFLPVSLKYDRITTSNLWDYCSLPGLLTKLKGFLNGTNPHAVMLTETDNWVRDFMPEVIHDLPQLWGIDDLIYKAARHAKSRTCKFVWDYFNISSEFLMFLRASLLISSTYKDLASLKRKKKIPYVKSKRL</sequence>
<comment type="caution">
    <text evidence="6">The sequence shown here is derived from an EMBL/GenBank/DDBJ whole genome shotgun (WGS) entry which is preliminary data.</text>
</comment>
<evidence type="ECO:0000313" key="6">
    <source>
        <dbReference type="EMBL" id="KAK2564708.1"/>
    </source>
</evidence>
<accession>A0AAD9V818</accession>
<organism evidence="6 7">
    <name type="scientific">Acropora cervicornis</name>
    <name type="common">Staghorn coral</name>
    <dbReference type="NCBI Taxonomy" id="6130"/>
    <lineage>
        <taxon>Eukaryota</taxon>
        <taxon>Metazoa</taxon>
        <taxon>Cnidaria</taxon>
        <taxon>Anthozoa</taxon>
        <taxon>Hexacorallia</taxon>
        <taxon>Scleractinia</taxon>
        <taxon>Astrocoeniina</taxon>
        <taxon>Acroporidae</taxon>
        <taxon>Acropora</taxon>
    </lineage>
</organism>
<evidence type="ECO:0000256" key="4">
    <source>
        <dbReference type="PROSITE-ProRule" id="PRU00134"/>
    </source>
</evidence>
<dbReference type="Proteomes" id="UP001249851">
    <property type="component" value="Unassembled WGS sequence"/>
</dbReference>
<name>A0AAD9V818_ACRCE</name>
<dbReference type="EMBL" id="JARQWQ010000021">
    <property type="protein sequence ID" value="KAK2564708.1"/>
    <property type="molecule type" value="Genomic_DNA"/>
</dbReference>
<dbReference type="GO" id="GO:0008270">
    <property type="term" value="F:zinc ion binding"/>
    <property type="evidence" value="ECO:0007669"/>
    <property type="project" value="UniProtKB-KW"/>
</dbReference>
<dbReference type="Gene3D" id="6.10.140.2220">
    <property type="match status" value="2"/>
</dbReference>
<reference evidence="6" key="2">
    <citation type="journal article" date="2023" name="Science">
        <title>Genomic signatures of disease resistance in endangered staghorn corals.</title>
        <authorList>
            <person name="Vollmer S.V."/>
            <person name="Selwyn J.D."/>
            <person name="Despard B.A."/>
            <person name="Roesel C.L."/>
        </authorList>
    </citation>
    <scope>NUCLEOTIDE SEQUENCE</scope>
    <source>
        <strain evidence="6">K2</strain>
    </source>
</reference>
<dbReference type="AlphaFoldDB" id="A0AAD9V818"/>
<feature type="domain" description="MYND-type" evidence="5">
    <location>
        <begin position="52"/>
        <end position="90"/>
    </location>
</feature>
<keyword evidence="2 4" id="KW-0863">Zinc-finger</keyword>
<reference evidence="6" key="1">
    <citation type="journal article" date="2023" name="G3 (Bethesda)">
        <title>Whole genome assembly and annotation of the endangered Caribbean coral Acropora cervicornis.</title>
        <authorList>
            <person name="Selwyn J.D."/>
            <person name="Vollmer S.V."/>
        </authorList>
    </citation>
    <scope>NUCLEOTIDE SEQUENCE</scope>
    <source>
        <strain evidence="6">K2</strain>
    </source>
</reference>
<gene>
    <name evidence="6" type="ORF">P5673_011386</name>
</gene>
<evidence type="ECO:0000313" key="7">
    <source>
        <dbReference type="Proteomes" id="UP001249851"/>
    </source>
</evidence>